<protein>
    <recommendedName>
        <fullName evidence="2">Ice-binding protein C-terminal domain-containing protein</fullName>
    </recommendedName>
</protein>
<feature type="domain" description="Ice-binding protein C-terminal" evidence="2">
    <location>
        <begin position="199"/>
        <end position="224"/>
    </location>
</feature>
<comment type="caution">
    <text evidence="3">The sequence shown here is derived from an EMBL/GenBank/DDBJ whole genome shotgun (WGS) entry which is preliminary data.</text>
</comment>
<feature type="signal peptide" evidence="1">
    <location>
        <begin position="1"/>
        <end position="23"/>
    </location>
</feature>
<proteinExistence type="predicted"/>
<evidence type="ECO:0000259" key="2">
    <source>
        <dbReference type="Pfam" id="PF07589"/>
    </source>
</evidence>
<feature type="chain" id="PRO_5046074183" description="Ice-binding protein C-terminal domain-containing protein" evidence="1">
    <location>
        <begin position="24"/>
        <end position="227"/>
    </location>
</feature>
<dbReference type="EMBL" id="JALJZU010000001">
    <property type="protein sequence ID" value="MCP2006425.1"/>
    <property type="molecule type" value="Genomic_DNA"/>
</dbReference>
<dbReference type="NCBIfam" id="TIGR02595">
    <property type="entry name" value="PEP_CTERM"/>
    <property type="match status" value="1"/>
</dbReference>
<evidence type="ECO:0000313" key="4">
    <source>
        <dbReference type="Proteomes" id="UP001162889"/>
    </source>
</evidence>
<organism evidence="3 4">
    <name type="scientific">Duganella violaceipulchra</name>
    <dbReference type="NCBI Taxonomy" id="2849652"/>
    <lineage>
        <taxon>Bacteria</taxon>
        <taxon>Pseudomonadati</taxon>
        <taxon>Pseudomonadota</taxon>
        <taxon>Betaproteobacteria</taxon>
        <taxon>Burkholderiales</taxon>
        <taxon>Oxalobacteraceae</taxon>
        <taxon>Telluria group</taxon>
        <taxon>Duganella</taxon>
    </lineage>
</organism>
<accession>A0ABT1GBV5</accession>
<dbReference type="InterPro" id="IPR013424">
    <property type="entry name" value="Ice-binding_C"/>
</dbReference>
<dbReference type="Proteomes" id="UP001162889">
    <property type="component" value="Unassembled WGS sequence"/>
</dbReference>
<reference evidence="3" key="1">
    <citation type="submission" date="2022-03" db="EMBL/GenBank/DDBJ databases">
        <title>Genome Encyclopedia of Bacteria and Archaea VI: Functional Genomics of Type Strains.</title>
        <authorList>
            <person name="Whitman W."/>
        </authorList>
    </citation>
    <scope>NUCLEOTIDE SEQUENCE</scope>
    <source>
        <strain evidence="3">HSC-15S17</strain>
    </source>
</reference>
<dbReference type="RefSeq" id="WP_229224529.1">
    <property type="nucleotide sequence ID" value="NZ_JAHTGR010000001.1"/>
</dbReference>
<keyword evidence="4" id="KW-1185">Reference proteome</keyword>
<name>A0ABT1GBV5_9BURK</name>
<keyword evidence="1" id="KW-0732">Signal</keyword>
<evidence type="ECO:0000256" key="1">
    <source>
        <dbReference type="SAM" id="SignalP"/>
    </source>
</evidence>
<gene>
    <name evidence="3" type="ORF">L1274_000113</name>
</gene>
<evidence type="ECO:0000313" key="3">
    <source>
        <dbReference type="EMBL" id="MCP2006425.1"/>
    </source>
</evidence>
<sequence length="227" mass="24830">MKITMRRIASILIGLLFAASAHAEIVSFEYTGVIKSLRDFPYDAEVTSSVYIPGGVRIGDNFHGSFTIDTGVPLDFSDAQTARYWAPWQSTPQVVKPATITFDKTGTSAMFKPQAPNISIVRAAYDFVQLSVTSGNMQIIVIDFFNNKPGNLSDFSIPNNFDLRAWSSAEVSLIWSSPEYDYSNVAMTGELTSFTKVSAVPEPESYAMFLAGLALVSGVAARRKRLA</sequence>
<dbReference type="Pfam" id="PF07589">
    <property type="entry name" value="PEP-CTERM"/>
    <property type="match status" value="1"/>
</dbReference>